<dbReference type="EMBL" id="BAAAPE010000013">
    <property type="protein sequence ID" value="GAA2089560.1"/>
    <property type="molecule type" value="Genomic_DNA"/>
</dbReference>
<reference evidence="1 2" key="1">
    <citation type="journal article" date="2019" name="Int. J. Syst. Evol. Microbiol.">
        <title>The Global Catalogue of Microorganisms (GCM) 10K type strain sequencing project: providing services to taxonomists for standard genome sequencing and annotation.</title>
        <authorList>
            <consortium name="The Broad Institute Genomics Platform"/>
            <consortium name="The Broad Institute Genome Sequencing Center for Infectious Disease"/>
            <person name="Wu L."/>
            <person name="Ma J."/>
        </authorList>
    </citation>
    <scope>NUCLEOTIDE SEQUENCE [LARGE SCALE GENOMIC DNA]</scope>
    <source>
        <strain evidence="1 2">JCM 15478</strain>
    </source>
</reference>
<dbReference type="Proteomes" id="UP001500016">
    <property type="component" value="Unassembled WGS sequence"/>
</dbReference>
<name>A0ABN2WD05_9ACTN</name>
<protein>
    <submittedName>
        <fullName evidence="1">Uncharacterized protein</fullName>
    </submittedName>
</protein>
<gene>
    <name evidence="1" type="ORF">GCM10009801_53940</name>
</gene>
<sequence>MPARNIGSMRVSTVEDEPCAAAAMRGDLRLEAIAADRPTERFALRELVLRLPALDRGRAPRERLGEPWIIAAVSGGGYRTGAQPRAGAGGENHG</sequence>
<evidence type="ECO:0000313" key="1">
    <source>
        <dbReference type="EMBL" id="GAA2089560.1"/>
    </source>
</evidence>
<accession>A0ABN2WD05</accession>
<comment type="caution">
    <text evidence="1">The sequence shown here is derived from an EMBL/GenBank/DDBJ whole genome shotgun (WGS) entry which is preliminary data.</text>
</comment>
<organism evidence="1 2">
    <name type="scientific">Streptomyces albiaxialis</name>
    <dbReference type="NCBI Taxonomy" id="329523"/>
    <lineage>
        <taxon>Bacteria</taxon>
        <taxon>Bacillati</taxon>
        <taxon>Actinomycetota</taxon>
        <taxon>Actinomycetes</taxon>
        <taxon>Kitasatosporales</taxon>
        <taxon>Streptomycetaceae</taxon>
        <taxon>Streptomyces</taxon>
    </lineage>
</organism>
<proteinExistence type="predicted"/>
<evidence type="ECO:0000313" key="2">
    <source>
        <dbReference type="Proteomes" id="UP001500016"/>
    </source>
</evidence>
<keyword evidence="2" id="KW-1185">Reference proteome</keyword>